<evidence type="ECO:0000313" key="3">
    <source>
        <dbReference type="Proteomes" id="UP000823775"/>
    </source>
</evidence>
<proteinExistence type="predicted"/>
<dbReference type="EMBL" id="JACEIK010000017">
    <property type="protein sequence ID" value="MCD7446616.1"/>
    <property type="molecule type" value="Genomic_DNA"/>
</dbReference>
<gene>
    <name evidence="2" type="ORF">HAX54_012101</name>
</gene>
<dbReference type="Proteomes" id="UP000823775">
    <property type="component" value="Unassembled WGS sequence"/>
</dbReference>
<keyword evidence="3" id="KW-1185">Reference proteome</keyword>
<feature type="region of interest" description="Disordered" evidence="1">
    <location>
        <begin position="1"/>
        <end position="70"/>
    </location>
</feature>
<reference evidence="2 3" key="1">
    <citation type="journal article" date="2021" name="BMC Genomics">
        <title>Datura genome reveals duplications of psychoactive alkaloid biosynthetic genes and high mutation rate following tissue culture.</title>
        <authorList>
            <person name="Rajewski A."/>
            <person name="Carter-House D."/>
            <person name="Stajich J."/>
            <person name="Litt A."/>
        </authorList>
    </citation>
    <scope>NUCLEOTIDE SEQUENCE [LARGE SCALE GENOMIC DNA]</scope>
    <source>
        <strain evidence="2">AR-01</strain>
    </source>
</reference>
<organism evidence="2 3">
    <name type="scientific">Datura stramonium</name>
    <name type="common">Jimsonweed</name>
    <name type="synonym">Common thornapple</name>
    <dbReference type="NCBI Taxonomy" id="4076"/>
    <lineage>
        <taxon>Eukaryota</taxon>
        <taxon>Viridiplantae</taxon>
        <taxon>Streptophyta</taxon>
        <taxon>Embryophyta</taxon>
        <taxon>Tracheophyta</taxon>
        <taxon>Spermatophyta</taxon>
        <taxon>Magnoliopsida</taxon>
        <taxon>eudicotyledons</taxon>
        <taxon>Gunneridae</taxon>
        <taxon>Pentapetalae</taxon>
        <taxon>asterids</taxon>
        <taxon>lamiids</taxon>
        <taxon>Solanales</taxon>
        <taxon>Solanaceae</taxon>
        <taxon>Solanoideae</taxon>
        <taxon>Datureae</taxon>
        <taxon>Datura</taxon>
    </lineage>
</organism>
<sequence length="150" mass="16951">MKDKQPQQKKDKRLVKEKQPMNNKQPIKRKKGLIDKEDIEPSPPRFSNDKIVEDFPLTAPQPSQDSASTQSLFGKSFGQSIFGSSLSVPDFEYLGLEVEEDIPWKSRDIGNRPGSIDFTCSTSVLAVKDHMRSLFYPTPMITAPTILVHM</sequence>
<name>A0ABS8RIH2_DATST</name>
<evidence type="ECO:0000256" key="1">
    <source>
        <dbReference type="SAM" id="MobiDB-lite"/>
    </source>
</evidence>
<protein>
    <submittedName>
        <fullName evidence="2">Uncharacterized protein</fullName>
    </submittedName>
</protein>
<evidence type="ECO:0000313" key="2">
    <source>
        <dbReference type="EMBL" id="MCD7446616.1"/>
    </source>
</evidence>
<feature type="compositionally biased region" description="Basic and acidic residues" evidence="1">
    <location>
        <begin position="1"/>
        <end position="19"/>
    </location>
</feature>
<feature type="compositionally biased region" description="Polar residues" evidence="1">
    <location>
        <begin position="60"/>
        <end position="70"/>
    </location>
</feature>
<comment type="caution">
    <text evidence="2">The sequence shown here is derived from an EMBL/GenBank/DDBJ whole genome shotgun (WGS) entry which is preliminary data.</text>
</comment>
<accession>A0ABS8RIH2</accession>